<feature type="transmembrane region" description="Helical" evidence="14">
    <location>
        <begin position="1115"/>
        <end position="1134"/>
    </location>
</feature>
<evidence type="ECO:0000313" key="17">
    <source>
        <dbReference type="EMBL" id="KAK0396190.1"/>
    </source>
</evidence>
<evidence type="ECO:0000256" key="3">
    <source>
        <dbReference type="ARBA" id="ARBA00012191"/>
    </source>
</evidence>
<dbReference type="CDD" id="cd03249">
    <property type="entry name" value="ABC_MTABC3_MDL1_MDL2"/>
    <property type="match status" value="2"/>
</dbReference>
<keyword evidence="6" id="KW-0677">Repeat</keyword>
<dbReference type="PROSITE" id="PS50893">
    <property type="entry name" value="ABC_TRANSPORTER_2"/>
    <property type="match status" value="2"/>
</dbReference>
<dbReference type="SUPFAM" id="SSF52833">
    <property type="entry name" value="Thioredoxin-like"/>
    <property type="match status" value="1"/>
</dbReference>
<evidence type="ECO:0000256" key="9">
    <source>
        <dbReference type="ARBA" id="ARBA00022967"/>
    </source>
</evidence>
<feature type="domain" description="ABC transporter" evidence="15">
    <location>
        <begin position="630"/>
        <end position="866"/>
    </location>
</feature>
<evidence type="ECO:0000256" key="2">
    <source>
        <dbReference type="ARBA" id="ARBA00007577"/>
    </source>
</evidence>
<dbReference type="EC" id="7.6.2.2" evidence="3"/>
<proteinExistence type="inferred from homology"/>
<keyword evidence="9" id="KW-1278">Translocase</keyword>
<dbReference type="PANTHER" id="PTHR43394">
    <property type="entry name" value="ATP-DEPENDENT PERMEASE MDL1, MITOCHONDRIAL"/>
    <property type="match status" value="1"/>
</dbReference>
<dbReference type="FunFam" id="3.40.50.300:FF:000916">
    <property type="entry name" value="ABC transporter B family member 9"/>
    <property type="match status" value="1"/>
</dbReference>
<keyword evidence="4" id="KW-0813">Transport</keyword>
<feature type="transmembrane region" description="Helical" evidence="14">
    <location>
        <begin position="1008"/>
        <end position="1034"/>
    </location>
</feature>
<dbReference type="Gene3D" id="3.40.30.10">
    <property type="entry name" value="Glutaredoxin"/>
    <property type="match status" value="1"/>
</dbReference>
<dbReference type="InterPro" id="IPR017871">
    <property type="entry name" value="ABC_transporter-like_CS"/>
</dbReference>
<dbReference type="InterPro" id="IPR003439">
    <property type="entry name" value="ABC_transporter-like_ATP-bd"/>
</dbReference>
<feature type="transmembrane region" description="Helical" evidence="14">
    <location>
        <begin position="351"/>
        <end position="374"/>
    </location>
</feature>
<dbReference type="GO" id="GO:0090374">
    <property type="term" value="P:oligopeptide export from mitochondrion"/>
    <property type="evidence" value="ECO:0007669"/>
    <property type="project" value="TreeGrafter"/>
</dbReference>
<dbReference type="InterPro" id="IPR036640">
    <property type="entry name" value="ABC1_TM_sf"/>
</dbReference>
<dbReference type="Pfam" id="PF00005">
    <property type="entry name" value="ABC_tran"/>
    <property type="match status" value="2"/>
</dbReference>
<keyword evidence="12" id="KW-0325">Glycoprotein</keyword>
<feature type="transmembrane region" description="Helical" evidence="14">
    <location>
        <begin position="394"/>
        <end position="420"/>
    </location>
</feature>
<feature type="transmembrane region" description="Helical" evidence="14">
    <location>
        <begin position="966"/>
        <end position="988"/>
    </location>
</feature>
<gene>
    <name evidence="17" type="ORF">QR680_001613</name>
</gene>
<evidence type="ECO:0000256" key="5">
    <source>
        <dbReference type="ARBA" id="ARBA00022692"/>
    </source>
</evidence>
<evidence type="ECO:0000256" key="1">
    <source>
        <dbReference type="ARBA" id="ARBA00004141"/>
    </source>
</evidence>
<comment type="subcellular location">
    <subcellularLocation>
        <location evidence="1">Membrane</location>
        <topology evidence="1">Multi-pass membrane protein</topology>
    </subcellularLocation>
</comment>
<dbReference type="InterPro" id="IPR027417">
    <property type="entry name" value="P-loop_NTPase"/>
</dbReference>
<feature type="transmembrane region" description="Helical" evidence="14">
    <location>
        <begin position="179"/>
        <end position="196"/>
    </location>
</feature>
<dbReference type="CDD" id="cd18578">
    <property type="entry name" value="ABC_6TM_Pgp_ABCB1_D2_like"/>
    <property type="match status" value="1"/>
</dbReference>
<evidence type="ECO:0000256" key="8">
    <source>
        <dbReference type="ARBA" id="ARBA00022840"/>
    </source>
</evidence>
<evidence type="ECO:0000313" key="18">
    <source>
        <dbReference type="Proteomes" id="UP001175271"/>
    </source>
</evidence>
<dbReference type="SMART" id="SM00382">
    <property type="entry name" value="AAA"/>
    <property type="match status" value="2"/>
</dbReference>
<dbReference type="Proteomes" id="UP001175271">
    <property type="component" value="Unassembled WGS sequence"/>
</dbReference>
<dbReference type="Gene3D" id="3.40.50.300">
    <property type="entry name" value="P-loop containing nucleotide triphosphate hydrolases"/>
    <property type="match status" value="2"/>
</dbReference>
<evidence type="ECO:0000256" key="13">
    <source>
        <dbReference type="ARBA" id="ARBA00034018"/>
    </source>
</evidence>
<evidence type="ECO:0000256" key="14">
    <source>
        <dbReference type="SAM" id="Phobius"/>
    </source>
</evidence>
<feature type="transmembrane region" description="Helical" evidence="14">
    <location>
        <begin position="153"/>
        <end position="173"/>
    </location>
</feature>
<evidence type="ECO:0000259" key="15">
    <source>
        <dbReference type="PROSITE" id="PS50893"/>
    </source>
</evidence>
<feature type="transmembrane region" description="Helical" evidence="14">
    <location>
        <begin position="532"/>
        <end position="555"/>
    </location>
</feature>
<dbReference type="GO" id="GO:0005524">
    <property type="term" value="F:ATP binding"/>
    <property type="evidence" value="ECO:0007669"/>
    <property type="project" value="UniProtKB-KW"/>
</dbReference>
<keyword evidence="5 14" id="KW-0812">Transmembrane</keyword>
<evidence type="ECO:0000259" key="16">
    <source>
        <dbReference type="PROSITE" id="PS50929"/>
    </source>
</evidence>
<dbReference type="PROSITE" id="PS50929">
    <property type="entry name" value="ABC_TM1F"/>
    <property type="match status" value="2"/>
</dbReference>
<reference evidence="17" key="1">
    <citation type="submission" date="2023-06" db="EMBL/GenBank/DDBJ databases">
        <title>Genomic analysis of the entomopathogenic nematode Steinernema hermaphroditum.</title>
        <authorList>
            <person name="Schwarz E.M."/>
            <person name="Heppert J.K."/>
            <person name="Baniya A."/>
            <person name="Schwartz H.T."/>
            <person name="Tan C.-H."/>
            <person name="Antoshechkin I."/>
            <person name="Sternberg P.W."/>
            <person name="Goodrich-Blair H."/>
            <person name="Dillman A.R."/>
        </authorList>
    </citation>
    <scope>NUCLEOTIDE SEQUENCE</scope>
    <source>
        <strain evidence="17">PS9179</strain>
        <tissue evidence="17">Whole animal</tissue>
    </source>
</reference>
<feature type="transmembrane region" description="Helical" evidence="14">
    <location>
        <begin position="1091"/>
        <end position="1109"/>
    </location>
</feature>
<evidence type="ECO:0000256" key="11">
    <source>
        <dbReference type="ARBA" id="ARBA00023136"/>
    </source>
</evidence>
<dbReference type="InterPro" id="IPR003593">
    <property type="entry name" value="AAA+_ATPase"/>
</dbReference>
<comment type="catalytic activity">
    <reaction evidence="13">
        <text>ATP + H2O + xenobioticSide 1 = ADP + phosphate + xenobioticSide 2.</text>
        <dbReference type="EC" id="7.6.2.2"/>
    </reaction>
</comment>
<dbReference type="Gene3D" id="1.20.1560.10">
    <property type="entry name" value="ABC transporter type 1, transmembrane domain"/>
    <property type="match status" value="3"/>
</dbReference>
<comment type="caution">
    <text evidence="17">The sequence shown here is derived from an EMBL/GenBank/DDBJ whole genome shotgun (WGS) entry which is preliminary data.</text>
</comment>
<dbReference type="CDD" id="cd18577">
    <property type="entry name" value="ABC_6TM_Pgp_ABCB1_D1_like"/>
    <property type="match status" value="2"/>
</dbReference>
<evidence type="ECO:0000256" key="4">
    <source>
        <dbReference type="ARBA" id="ARBA00022448"/>
    </source>
</evidence>
<evidence type="ECO:0000256" key="7">
    <source>
        <dbReference type="ARBA" id="ARBA00022741"/>
    </source>
</evidence>
<feature type="transmembrane region" description="Helical" evidence="14">
    <location>
        <begin position="567"/>
        <end position="584"/>
    </location>
</feature>
<keyword evidence="7" id="KW-0547">Nucleotide-binding</keyword>
<evidence type="ECO:0000256" key="6">
    <source>
        <dbReference type="ARBA" id="ARBA00022737"/>
    </source>
</evidence>
<dbReference type="SUPFAM" id="SSF52540">
    <property type="entry name" value="P-loop containing nucleoside triphosphate hydrolases"/>
    <property type="match status" value="2"/>
</dbReference>
<feature type="transmembrane region" description="Helical" evidence="14">
    <location>
        <begin position="79"/>
        <end position="102"/>
    </location>
</feature>
<dbReference type="GO" id="GO:0015421">
    <property type="term" value="F:ABC-type oligopeptide transporter activity"/>
    <property type="evidence" value="ECO:0007669"/>
    <property type="project" value="TreeGrafter"/>
</dbReference>
<protein>
    <recommendedName>
        <fullName evidence="3">ABC-type xenobiotic transporter</fullName>
        <ecNumber evidence="3">7.6.2.2</ecNumber>
    </recommendedName>
</protein>
<dbReference type="InterPro" id="IPR011527">
    <property type="entry name" value="ABC1_TM_dom"/>
</dbReference>
<evidence type="ECO:0000256" key="10">
    <source>
        <dbReference type="ARBA" id="ARBA00022989"/>
    </source>
</evidence>
<dbReference type="InterPro" id="IPR039421">
    <property type="entry name" value="Type_1_exporter"/>
</dbReference>
<dbReference type="Pfam" id="PF00664">
    <property type="entry name" value="ABC_membrane"/>
    <property type="match status" value="4"/>
</dbReference>
<evidence type="ECO:0000256" key="12">
    <source>
        <dbReference type="ARBA" id="ARBA00023180"/>
    </source>
</evidence>
<name>A0AA39GZ11_9BILA</name>
<dbReference type="PROSITE" id="PS00211">
    <property type="entry name" value="ABC_TRANSPORTER_1"/>
    <property type="match status" value="2"/>
</dbReference>
<keyword evidence="10 14" id="KW-1133">Transmembrane helix</keyword>
<feature type="transmembrane region" description="Helical" evidence="14">
    <location>
        <begin position="22"/>
        <end position="46"/>
    </location>
</feature>
<dbReference type="InterPro" id="IPR036249">
    <property type="entry name" value="Thioredoxin-like_sf"/>
</dbReference>
<keyword evidence="18" id="KW-1185">Reference proteome</keyword>
<dbReference type="PANTHER" id="PTHR43394:SF11">
    <property type="entry name" value="ATP-BINDING CASSETTE TRANSPORTER"/>
    <property type="match status" value="1"/>
</dbReference>
<dbReference type="GO" id="GO:0008559">
    <property type="term" value="F:ABC-type xenobiotic transporter activity"/>
    <property type="evidence" value="ECO:0007669"/>
    <property type="project" value="UniProtKB-EC"/>
</dbReference>
<accession>A0AA39GZ11</accession>
<feature type="domain" description="ABC transmembrane type-1" evidence="16">
    <location>
        <begin position="26"/>
        <end position="595"/>
    </location>
</feature>
<feature type="domain" description="ABC transporter" evidence="15">
    <location>
        <begin position="1289"/>
        <end position="1525"/>
    </location>
</feature>
<dbReference type="EMBL" id="JAUCMV010000005">
    <property type="protein sequence ID" value="KAK0396190.1"/>
    <property type="molecule type" value="Genomic_DNA"/>
</dbReference>
<keyword evidence="8" id="KW-0067">ATP-binding</keyword>
<comment type="similarity">
    <text evidence="2">Belongs to the ABC transporter superfamily. ABCB family. Multidrug resistance exporter (TC 3.A.1.201) subfamily.</text>
</comment>
<dbReference type="FunFam" id="3.40.50.300:FF:000479">
    <property type="entry name" value="Multidrug resistance protein 1A"/>
    <property type="match status" value="1"/>
</dbReference>
<dbReference type="GO" id="GO:0016887">
    <property type="term" value="F:ATP hydrolysis activity"/>
    <property type="evidence" value="ECO:0007669"/>
    <property type="project" value="InterPro"/>
</dbReference>
<organism evidence="17 18">
    <name type="scientific">Steinernema hermaphroditum</name>
    <dbReference type="NCBI Taxonomy" id="289476"/>
    <lineage>
        <taxon>Eukaryota</taxon>
        <taxon>Metazoa</taxon>
        <taxon>Ecdysozoa</taxon>
        <taxon>Nematoda</taxon>
        <taxon>Chromadorea</taxon>
        <taxon>Rhabditida</taxon>
        <taxon>Tylenchina</taxon>
        <taxon>Panagrolaimomorpha</taxon>
        <taxon>Strongyloidoidea</taxon>
        <taxon>Steinernematidae</taxon>
        <taxon>Steinernema</taxon>
    </lineage>
</organism>
<dbReference type="GO" id="GO:0005743">
    <property type="term" value="C:mitochondrial inner membrane"/>
    <property type="evidence" value="ECO:0007669"/>
    <property type="project" value="TreeGrafter"/>
</dbReference>
<keyword evidence="11 14" id="KW-0472">Membrane</keyword>
<feature type="transmembrane region" description="Helical" evidence="14">
    <location>
        <begin position="1194"/>
        <end position="1215"/>
    </location>
</feature>
<feature type="domain" description="ABC transmembrane type-1" evidence="16">
    <location>
        <begin position="970"/>
        <end position="1255"/>
    </location>
</feature>
<dbReference type="SUPFAM" id="SSF90123">
    <property type="entry name" value="ABC transporter transmembrane region"/>
    <property type="match status" value="3"/>
</dbReference>
<dbReference type="FunFam" id="1.20.1560.10:FF:000087">
    <property type="entry name" value="p-GlycoProtein related"/>
    <property type="match status" value="1"/>
</dbReference>
<feature type="transmembrane region" description="Helical" evidence="14">
    <location>
        <begin position="1227"/>
        <end position="1250"/>
    </location>
</feature>
<sequence length="1529" mass="169348">MKTTFEAASFAEMLRYADRTDWLLLLLGVICCCITGAIAPLGSVLFRGITDTLIAGQRDYVDGSLDYSLFAENMSYYSWLYFGLGVIMFLVSDISMSCLFTVCQRQVHHIRKHFFSAIMKQDMEWFDHNEVGALTHKMSAGIDRIKDGMGDKCGVLLQACASFVSGIIIGFALSWKMTLVMLIIVPFVVASLYASAKASKMLHHMQPTNTFTANTIRFVPHFLALRVSWTHNSLMSEGMEQFVEEHLPQIRENNPRIKFILQRTHTECDPFVVGEYAYLRSRRKRCSWKTAHQVLSMVEEMSIGGDYRPGKKLGVNRRLPRGLELWDTETMGHDVFHVHSKWKADPKDPEAVTRAIAPLGSVLFRGITDTLIAGQRDYVDGSLDYSLFAENMSYYSWLYFGLGVIMFLVSDISMSCLFTVCQRQVHHIRKHFFSAIMKQDMEWFDHNEVGALTHKMSAGIDRIKDGMGDKCGVLAHASRKEMSAYSAAGAIADEVFGGIRTVMSFNAQTFEIDRYSGKLNYARKMGIRKATVTGVFTGAFLFILFGSMSIAFWFGTTLVVSGEVSPGTVFGVFWAVFLGAMRLGQAVPQINVIVAGKLSAGEILKIIDRKPKIDCTSKSGVTIENVQGKISFSNVHFKYPTRPNVKILNGVSYDIEPGQTVALVGHSGCGKSTMIGLLLRYYEQESGTVTIDDVPLEKLNVEWIRNTIGIVSQEPILFATTIENNLKMGKTDLTEQEMVEACQMANAHEFITRLPMGYKTVIGEGGVKLSGGQKQRLAIARALVRNPKILLLDEATSALDTESEAAVQKALELARHGRTTVTIAHRLSTVRTADKIIVFEHGNIVEYGAHDELMAKNGVYRQLVKAQEIEEGAEDTVIEDVDPSIIDRAGVRHTGKSRGSGGDSYRKSVERQRLSAKLRASMANSKGIQSEIDSEIEEKEYELEDEGEERASLMDIFRFSRPEMPLVGCALVATVIRGLSWPVFSVIYGKMFMALSSADVSAAASDTVVNSISFMILAVISGGSTFLSGTLFGTAGERMTMRLRVAVYENVLRQDGSFFDKAEHSVGKLTNRLATDAPNVQAAIDQRLAEVLQGVVSLIAGVCIAFYFGWNMAPIGVATAVTLVILQSLVSQYLKFRGAKDNEVAQEASQLATESIEYVRTIQALAKQDFMYELFCKASERPHKRAIIRGLWQSVSYAMSTSFYLINFGIAYRFGLWLVMNDYTSPFVVFQVIEALNMASVTVLAAASYFPEYLRARLSAGLLFGLMNKKSKIDNLSEEGLITEISGNIALREVYFAYPTMTQSTILNGLSLQAGFGQTVALVGPSGCGKSTVIQLVERYYDTLSGSLEFDGHNVRSINIRHLRSHIALVGQEPTLFNLSIRDNITYGMSNVSDEKVVEAAKLANIHPFVESLPDKYETNVGAKGSQLSGGQKQRIAIARAIIRNPRILLLDEATSALDTESEKVVQEALDKARMGRTCLVVAHRLSTIQNADVIVVAKEGRVVEMGNHMQLLARKGLYYRLVEKQKVS</sequence>